<evidence type="ECO:0000256" key="2">
    <source>
        <dbReference type="ARBA" id="ARBA00022692"/>
    </source>
</evidence>
<dbReference type="Proteomes" id="UP000789405">
    <property type="component" value="Unassembled WGS sequence"/>
</dbReference>
<dbReference type="PANTHER" id="PTHR23112">
    <property type="entry name" value="G PROTEIN-COUPLED RECEPTOR 157-RELATED"/>
    <property type="match status" value="1"/>
</dbReference>
<feature type="transmembrane region" description="Helical" evidence="5">
    <location>
        <begin position="196"/>
        <end position="219"/>
    </location>
</feature>
<protein>
    <submittedName>
        <fullName evidence="6">8923_t:CDS:1</fullName>
    </submittedName>
</protein>
<evidence type="ECO:0000313" key="6">
    <source>
        <dbReference type="EMBL" id="CAG8624768.1"/>
    </source>
</evidence>
<keyword evidence="2 5" id="KW-0812">Transmembrane</keyword>
<dbReference type="GO" id="GO:0005886">
    <property type="term" value="C:plasma membrane"/>
    <property type="evidence" value="ECO:0007669"/>
    <property type="project" value="TreeGrafter"/>
</dbReference>
<sequence>MASIIPVTKDQYIFIAKSCVPLNIISLISTVISCLAFGFIRIYYPNLADRVSFRLSFVALFCDIGYSVHVLIGLVWDNTPGIFCAYTYYFIISLTFALLLSFLPVAGNMYGYDDPEASCWYRGSGKEYNIIWQWLTLFGWIDISILYCAIVVIMVVIKLSSVNENVVDNLDSPTSRLSGSPTLINKSVITSVVRRVVWYPVVPLVAQICNSFLETYAYVNRVISYPLLLLCTIGMSIQGLLNALIFSQDIAVTRAFQAVKLHWWINNVNSYEYHYPHLSHNKSITDEISTLGNSNTFIKLKTLNRNKIDTCAGNKTNISSALFRKDDPKQDITLGNQNNDQDINLVPPEPVHLKDSSSLDLLSHCANPSTSSDPFIGSSNSNKMDQTNNISDINNTHLSHNFATNLIYISNRTVGDDMGQAKVELVNGEHTISISREFTDGFSSDVDISQDISQENRLCNLIKRL</sequence>
<feature type="transmembrane region" description="Helical" evidence="5">
    <location>
        <begin position="88"/>
        <end position="111"/>
    </location>
</feature>
<dbReference type="AlphaFoldDB" id="A0A9N9D6Z4"/>
<comment type="subcellular location">
    <subcellularLocation>
        <location evidence="1">Membrane</location>
        <topology evidence="1">Multi-pass membrane protein</topology>
    </subcellularLocation>
</comment>
<organism evidence="6 7">
    <name type="scientific">Dentiscutata erythropus</name>
    <dbReference type="NCBI Taxonomy" id="1348616"/>
    <lineage>
        <taxon>Eukaryota</taxon>
        <taxon>Fungi</taxon>
        <taxon>Fungi incertae sedis</taxon>
        <taxon>Mucoromycota</taxon>
        <taxon>Glomeromycotina</taxon>
        <taxon>Glomeromycetes</taxon>
        <taxon>Diversisporales</taxon>
        <taxon>Gigasporaceae</taxon>
        <taxon>Dentiscutata</taxon>
    </lineage>
</organism>
<keyword evidence="7" id="KW-1185">Reference proteome</keyword>
<evidence type="ECO:0000256" key="5">
    <source>
        <dbReference type="SAM" id="Phobius"/>
    </source>
</evidence>
<proteinExistence type="predicted"/>
<keyword evidence="4 5" id="KW-0472">Membrane</keyword>
<dbReference type="GO" id="GO:0004930">
    <property type="term" value="F:G protein-coupled receptor activity"/>
    <property type="evidence" value="ECO:0007669"/>
    <property type="project" value="TreeGrafter"/>
</dbReference>
<name>A0A9N9D6Z4_9GLOM</name>
<evidence type="ECO:0000313" key="7">
    <source>
        <dbReference type="Proteomes" id="UP000789405"/>
    </source>
</evidence>
<evidence type="ECO:0000256" key="3">
    <source>
        <dbReference type="ARBA" id="ARBA00022989"/>
    </source>
</evidence>
<accession>A0A9N9D6Z4</accession>
<reference evidence="6" key="1">
    <citation type="submission" date="2021-06" db="EMBL/GenBank/DDBJ databases">
        <authorList>
            <person name="Kallberg Y."/>
            <person name="Tangrot J."/>
            <person name="Rosling A."/>
        </authorList>
    </citation>
    <scope>NUCLEOTIDE SEQUENCE</scope>
    <source>
        <strain evidence="6">MA453B</strain>
    </source>
</reference>
<keyword evidence="3 5" id="KW-1133">Transmembrane helix</keyword>
<dbReference type="OrthoDB" id="3251871at2759"/>
<evidence type="ECO:0000256" key="1">
    <source>
        <dbReference type="ARBA" id="ARBA00004141"/>
    </source>
</evidence>
<feature type="transmembrane region" description="Helical" evidence="5">
    <location>
        <begin position="20"/>
        <end position="44"/>
    </location>
</feature>
<feature type="transmembrane region" description="Helical" evidence="5">
    <location>
        <begin position="131"/>
        <end position="157"/>
    </location>
</feature>
<gene>
    <name evidence="6" type="ORF">DERYTH_LOCUS8829</name>
</gene>
<dbReference type="PANTHER" id="PTHR23112:SF0">
    <property type="entry name" value="TRANSMEMBRANE PROTEIN 116"/>
    <property type="match status" value="1"/>
</dbReference>
<dbReference type="EMBL" id="CAJVPY010004647">
    <property type="protein sequence ID" value="CAG8624768.1"/>
    <property type="molecule type" value="Genomic_DNA"/>
</dbReference>
<feature type="transmembrane region" description="Helical" evidence="5">
    <location>
        <begin position="56"/>
        <end position="76"/>
    </location>
</feature>
<evidence type="ECO:0000256" key="4">
    <source>
        <dbReference type="ARBA" id="ARBA00023136"/>
    </source>
</evidence>
<dbReference type="GO" id="GO:0007189">
    <property type="term" value="P:adenylate cyclase-activating G protein-coupled receptor signaling pathway"/>
    <property type="evidence" value="ECO:0007669"/>
    <property type="project" value="TreeGrafter"/>
</dbReference>
<comment type="caution">
    <text evidence="6">The sequence shown here is derived from an EMBL/GenBank/DDBJ whole genome shotgun (WGS) entry which is preliminary data.</text>
</comment>
<feature type="transmembrane region" description="Helical" evidence="5">
    <location>
        <begin position="225"/>
        <end position="246"/>
    </location>
</feature>